<dbReference type="InterPro" id="IPR035994">
    <property type="entry name" value="Nucleoside_phosphorylase_sf"/>
</dbReference>
<accession>A0AAF3FMY6</accession>
<keyword evidence="4" id="KW-0963">Cytoplasm</keyword>
<name>A0AAF3FMY6_9BILA</name>
<feature type="domain" description="Nucleoside phosphorylase" evidence="5">
    <location>
        <begin position="4"/>
        <end position="245"/>
    </location>
</feature>
<organism evidence="6 7">
    <name type="scientific">Mesorhabditis belari</name>
    <dbReference type="NCBI Taxonomy" id="2138241"/>
    <lineage>
        <taxon>Eukaryota</taxon>
        <taxon>Metazoa</taxon>
        <taxon>Ecdysozoa</taxon>
        <taxon>Nematoda</taxon>
        <taxon>Chromadorea</taxon>
        <taxon>Rhabditida</taxon>
        <taxon>Rhabditina</taxon>
        <taxon>Rhabditomorpha</taxon>
        <taxon>Rhabditoidea</taxon>
        <taxon>Rhabditidae</taxon>
        <taxon>Mesorhabditinae</taxon>
        <taxon>Mesorhabditis</taxon>
    </lineage>
</organism>
<dbReference type="GO" id="GO:0006166">
    <property type="term" value="P:purine ribonucleoside salvage"/>
    <property type="evidence" value="ECO:0007669"/>
    <property type="project" value="UniProtKB-UniRule"/>
</dbReference>
<comment type="pathway">
    <text evidence="4">Amino-acid biosynthesis; L-methionine biosynthesis via salvage pathway; S-methyl-5-thio-alpha-D-ribose 1-phosphate from S-methyl-5'-thioadenosine (phosphorylase route): step 1/1.</text>
</comment>
<reference evidence="7" key="1">
    <citation type="submission" date="2024-02" db="UniProtKB">
        <authorList>
            <consortium name="WormBaseParasite"/>
        </authorList>
    </citation>
    <scope>IDENTIFICATION</scope>
</reference>
<evidence type="ECO:0000256" key="3">
    <source>
        <dbReference type="ARBA" id="ARBA00022726"/>
    </source>
</evidence>
<keyword evidence="4" id="KW-0539">Nucleus</keyword>
<dbReference type="WBParaSite" id="MBELARI_LOCUS8546">
    <property type="protein sequence ID" value="MBELARI_LOCUS8546"/>
    <property type="gene ID" value="MBELARI_LOCUS8546"/>
</dbReference>
<feature type="binding site" evidence="4">
    <location>
        <begin position="213"/>
        <end position="215"/>
    </location>
    <ligand>
        <name>substrate</name>
    </ligand>
</feature>
<evidence type="ECO:0000259" key="5">
    <source>
        <dbReference type="Pfam" id="PF01048"/>
    </source>
</evidence>
<dbReference type="SUPFAM" id="SSF53167">
    <property type="entry name" value="Purine and uridine phosphorylases"/>
    <property type="match status" value="1"/>
</dbReference>
<dbReference type="CDD" id="cd09010">
    <property type="entry name" value="MTAP_SsMTAPII_like_MTIP"/>
    <property type="match status" value="1"/>
</dbReference>
<evidence type="ECO:0000313" key="6">
    <source>
        <dbReference type="Proteomes" id="UP000887575"/>
    </source>
</evidence>
<keyword evidence="1 4" id="KW-0328">Glycosyltransferase</keyword>
<evidence type="ECO:0000256" key="1">
    <source>
        <dbReference type="ARBA" id="ARBA00022676"/>
    </source>
</evidence>
<dbReference type="InterPro" id="IPR000845">
    <property type="entry name" value="Nucleoside_phosphorylase_d"/>
</dbReference>
<feature type="site" description="Important for substrate specificity" evidence="4">
    <location>
        <position position="171"/>
    </location>
</feature>
<proteinExistence type="inferred from homology"/>
<comment type="function">
    <text evidence="4">Catalyzes the reversible phosphorylation of S-methyl-5'-thioadenosine (MTA) to adenine and 5-methylthioribose-1-phosphate. Involved in the breakdown of MTA, a major by-product of polyamine biosynthesis. Responsible for the first step in the methionine salvage pathway after MTA has been generated from S-adenosylmethionine. Has broad substrate specificity with 6-aminopurine nucleosides as preferred substrates.</text>
</comment>
<dbReference type="PROSITE" id="PS01240">
    <property type="entry name" value="PNP_MTAP_2"/>
    <property type="match status" value="1"/>
</dbReference>
<dbReference type="GO" id="GO:0019509">
    <property type="term" value="P:L-methionine salvage from methylthioadenosine"/>
    <property type="evidence" value="ECO:0007669"/>
    <property type="project" value="TreeGrafter"/>
</dbReference>
<comment type="similarity">
    <text evidence="4">Belongs to the PNP/MTAP phosphorylase family. MTAP subfamily.</text>
</comment>
<dbReference type="Gene3D" id="3.40.50.1580">
    <property type="entry name" value="Nucleoside phosphorylase domain"/>
    <property type="match status" value="1"/>
</dbReference>
<dbReference type="Pfam" id="PF01048">
    <property type="entry name" value="PNP_UDP_1"/>
    <property type="match status" value="1"/>
</dbReference>
<dbReference type="HAMAP" id="MF_01963">
    <property type="entry name" value="MTAP"/>
    <property type="match status" value="1"/>
</dbReference>
<keyword evidence="2 4" id="KW-0808">Transferase</keyword>
<dbReference type="InterPro" id="IPR010044">
    <property type="entry name" value="MTAP"/>
</dbReference>
<dbReference type="Proteomes" id="UP000887575">
    <property type="component" value="Unassembled WGS sequence"/>
</dbReference>
<comment type="catalytic activity">
    <reaction evidence="4">
        <text>S-methyl-5'-thioadenosine + phosphate = 5-(methylsulfanyl)-alpha-D-ribose 1-phosphate + adenine</text>
        <dbReference type="Rhea" id="RHEA:11852"/>
        <dbReference type="ChEBI" id="CHEBI:16708"/>
        <dbReference type="ChEBI" id="CHEBI:17509"/>
        <dbReference type="ChEBI" id="CHEBI:43474"/>
        <dbReference type="ChEBI" id="CHEBI:58533"/>
        <dbReference type="EC" id="2.4.2.28"/>
    </reaction>
</comment>
<dbReference type="GO" id="GO:0017061">
    <property type="term" value="F:S-methyl-5-thioadenosine phosphorylase activity"/>
    <property type="evidence" value="ECO:0007669"/>
    <property type="project" value="UniProtKB-EC"/>
</dbReference>
<dbReference type="InterPro" id="IPR018099">
    <property type="entry name" value="Purine_phosphorylase-2_CS"/>
</dbReference>
<feature type="site" description="Important for substrate specificity" evidence="4">
    <location>
        <position position="225"/>
    </location>
</feature>
<feature type="binding site" evidence="4">
    <location>
        <position position="189"/>
    </location>
    <ligand>
        <name>substrate</name>
    </ligand>
</feature>
<evidence type="ECO:0000256" key="2">
    <source>
        <dbReference type="ARBA" id="ARBA00022679"/>
    </source>
</evidence>
<feature type="binding site" evidence="4">
    <location>
        <begin position="53"/>
        <end position="54"/>
    </location>
    <ligand>
        <name>phosphate</name>
        <dbReference type="ChEBI" id="CHEBI:43474"/>
    </ligand>
</feature>
<feature type="binding site" evidence="4">
    <location>
        <position position="11"/>
    </location>
    <ligand>
        <name>phosphate</name>
        <dbReference type="ChEBI" id="CHEBI:43474"/>
    </ligand>
</feature>
<keyword evidence="3 4" id="KW-0660">Purine salvage</keyword>
<evidence type="ECO:0000313" key="7">
    <source>
        <dbReference type="WBParaSite" id="MBELARI_LOCUS8546"/>
    </source>
</evidence>
<comment type="subcellular location">
    <subcellularLocation>
        <location evidence="4">Cytoplasm</location>
    </subcellularLocation>
    <subcellularLocation>
        <location evidence="4">Nucleus</location>
    </subcellularLocation>
</comment>
<protein>
    <recommendedName>
        <fullName evidence="4">S-methyl-5'-thioadenosine phosphorylase</fullName>
        <ecNumber evidence="4">2.4.2.28</ecNumber>
    </recommendedName>
    <alternativeName>
        <fullName evidence="4">5'-methylthioadenosine phosphorylase</fullName>
        <shortName evidence="4">MTA phosphorylase</shortName>
        <shortName evidence="4">MTAP</shortName>
        <shortName evidence="4">MTAPase</shortName>
    </alternativeName>
</protein>
<keyword evidence="6" id="KW-1185">Reference proteome</keyword>
<dbReference type="GO" id="GO:0005634">
    <property type="term" value="C:nucleus"/>
    <property type="evidence" value="ECO:0007669"/>
    <property type="project" value="UniProtKB-SubCell"/>
</dbReference>
<dbReference type="PANTHER" id="PTHR42679">
    <property type="entry name" value="S-METHYL-5'-THIOADENOSINE PHOSPHORYLASE"/>
    <property type="match status" value="1"/>
</dbReference>
<evidence type="ECO:0000256" key="4">
    <source>
        <dbReference type="HAMAP-Rule" id="MF_03155"/>
    </source>
</evidence>
<feature type="binding site" evidence="4">
    <location>
        <position position="190"/>
    </location>
    <ligand>
        <name>phosphate</name>
        <dbReference type="ChEBI" id="CHEBI:43474"/>
    </ligand>
</feature>
<dbReference type="GO" id="GO:0005829">
    <property type="term" value="C:cytosol"/>
    <property type="evidence" value="ECO:0007669"/>
    <property type="project" value="TreeGrafter"/>
</dbReference>
<comment type="subunit">
    <text evidence="4">Homotrimer.</text>
</comment>
<dbReference type="PANTHER" id="PTHR42679:SF2">
    <property type="entry name" value="S-METHYL-5'-THIOADENOSINE PHOSPHORYLASE"/>
    <property type="match status" value="1"/>
</dbReference>
<sequence>MKTKVGIIGGSGLEDPQILENARQIEMETPFGKPSDVLIEGEIGGVPCVLISRHGRNHDIMPTNVNYRANLWALMELNVTVIIASTACGSLKEEVAPGHLVFPNSIFDRTHRRIQTFFDGEEGHPKGVIHLPSDPVYDEKLRQLLIGCARDLGYTYHDRGFGVCIEGPRYSTKAESLVFKSWDATLVSMTLVPEGLLAKELGIPYANVTLVTDYDCWKDGDHVTMESVMETFAENSHKALALFMRAVVQIGEIDWSDQVRAAKKLARDAVMVGKDVKIEHLDPGKYFS</sequence>
<dbReference type="EC" id="2.4.2.28" evidence="4"/>
<dbReference type="AlphaFoldDB" id="A0AAF3FMY6"/>
<dbReference type="NCBIfam" id="TIGR01694">
    <property type="entry name" value="MTAP"/>
    <property type="match status" value="1"/>
</dbReference>
<feature type="binding site" evidence="4">
    <location>
        <begin position="86"/>
        <end position="87"/>
    </location>
    <ligand>
        <name>phosphate</name>
        <dbReference type="ChEBI" id="CHEBI:43474"/>
    </ligand>
</feature>